<reference evidence="2" key="1">
    <citation type="submission" date="2020-01" db="EMBL/GenBank/DDBJ databases">
        <authorList>
            <person name="Meier V. D."/>
            <person name="Meier V D."/>
        </authorList>
    </citation>
    <scope>NUCLEOTIDE SEQUENCE</scope>
    <source>
        <strain evidence="2">HLG_WM_MAG_12</strain>
    </source>
</reference>
<dbReference type="InterPro" id="IPR001173">
    <property type="entry name" value="Glyco_trans_2-like"/>
</dbReference>
<dbReference type="AlphaFoldDB" id="A0A6S6T183"/>
<dbReference type="PANTHER" id="PTHR22916:SF3">
    <property type="entry name" value="UDP-GLCNAC:BETAGAL BETA-1,3-N-ACETYLGLUCOSAMINYLTRANSFERASE-LIKE PROTEIN 1"/>
    <property type="match status" value="1"/>
</dbReference>
<dbReference type="Pfam" id="PF00535">
    <property type="entry name" value="Glycos_transf_2"/>
    <property type="match status" value="1"/>
</dbReference>
<evidence type="ECO:0000313" key="2">
    <source>
        <dbReference type="EMBL" id="CAA6814531.1"/>
    </source>
</evidence>
<dbReference type="Gene3D" id="3.90.550.10">
    <property type="entry name" value="Spore Coat Polysaccharide Biosynthesis Protein SpsA, Chain A"/>
    <property type="match status" value="1"/>
</dbReference>
<dbReference type="EMBL" id="CACVAW010000061">
    <property type="protein sequence ID" value="CAA6814531.1"/>
    <property type="molecule type" value="Genomic_DNA"/>
</dbReference>
<protein>
    <submittedName>
        <fullName evidence="2">Chondroitin synthase</fullName>
    </submittedName>
</protein>
<name>A0A6S6T183_9BACT</name>
<dbReference type="GO" id="GO:0016758">
    <property type="term" value="F:hexosyltransferase activity"/>
    <property type="evidence" value="ECO:0007669"/>
    <property type="project" value="UniProtKB-ARBA"/>
</dbReference>
<dbReference type="InterPro" id="IPR029044">
    <property type="entry name" value="Nucleotide-diphossugar_trans"/>
</dbReference>
<proteinExistence type="predicted"/>
<dbReference type="SUPFAM" id="SSF53448">
    <property type="entry name" value="Nucleotide-diphospho-sugar transferases"/>
    <property type="match status" value="1"/>
</dbReference>
<gene>
    <name evidence="2" type="ORF">HELGO_WM8287</name>
</gene>
<feature type="domain" description="Glycosyltransferase 2-like" evidence="1">
    <location>
        <begin position="6"/>
        <end position="131"/>
    </location>
</feature>
<sequence length="261" mass="30490">MQDLVSVLVPSYNHSKYIIETLESIKKSSYKSIEICIIDDGSSDDSILIIQKWIDNSLMNIKFKHRKNRGLTKTLNELLEMASGRYIVLLGSDDVLTEDSILQRVVFLKSNPHKKAVFTDAYIINSIGEKIFNSALFEYKNTNKNKLLDSELIKEELILNWNVPGPVLLFEKSVIEMIGNYNENLIVEDWDFYLRLVSNDLLIYQDKALSGYRLHNSNTINNSELHFKIKIDRLKTVFLNFFKFDFKYKILFLKLIFSKIR</sequence>
<organism evidence="2">
    <name type="scientific">uncultured Campylobacterales bacterium</name>
    <dbReference type="NCBI Taxonomy" id="352960"/>
    <lineage>
        <taxon>Bacteria</taxon>
        <taxon>Pseudomonadati</taxon>
        <taxon>Campylobacterota</taxon>
        <taxon>Epsilonproteobacteria</taxon>
        <taxon>Campylobacterales</taxon>
        <taxon>environmental samples</taxon>
    </lineage>
</organism>
<accession>A0A6S6T183</accession>
<evidence type="ECO:0000259" key="1">
    <source>
        <dbReference type="Pfam" id="PF00535"/>
    </source>
</evidence>
<dbReference type="PANTHER" id="PTHR22916">
    <property type="entry name" value="GLYCOSYLTRANSFERASE"/>
    <property type="match status" value="1"/>
</dbReference>